<dbReference type="InterPro" id="IPR000726">
    <property type="entry name" value="Glyco_hydro_19_cat"/>
</dbReference>
<keyword evidence="1" id="KW-0147">Chitin-binding</keyword>
<comment type="caution">
    <text evidence="3">The sequence shown here is derived from an EMBL/GenBank/DDBJ whole genome shotgun (WGS) entry which is preliminary data.</text>
</comment>
<organism evidence="3 4">
    <name type="scientific">Quercus suber</name>
    <name type="common">Cork oak</name>
    <dbReference type="NCBI Taxonomy" id="58331"/>
    <lineage>
        <taxon>Eukaryota</taxon>
        <taxon>Viridiplantae</taxon>
        <taxon>Streptophyta</taxon>
        <taxon>Embryophyta</taxon>
        <taxon>Tracheophyta</taxon>
        <taxon>Spermatophyta</taxon>
        <taxon>Magnoliopsida</taxon>
        <taxon>eudicotyledons</taxon>
        <taxon>Gunneridae</taxon>
        <taxon>Pentapetalae</taxon>
        <taxon>rosids</taxon>
        <taxon>fabids</taxon>
        <taxon>Fagales</taxon>
        <taxon>Fagaceae</taxon>
        <taxon>Quercus</taxon>
    </lineage>
</organism>
<feature type="non-terminal residue" evidence="3">
    <location>
        <position position="1"/>
    </location>
</feature>
<evidence type="ECO:0000259" key="2">
    <source>
        <dbReference type="Pfam" id="PF00182"/>
    </source>
</evidence>
<protein>
    <submittedName>
        <fullName evidence="3">26 kDa endochitinase 1</fullName>
    </submittedName>
</protein>
<dbReference type="Proteomes" id="UP000237347">
    <property type="component" value="Unassembled WGS sequence"/>
</dbReference>
<evidence type="ECO:0000313" key="4">
    <source>
        <dbReference type="Proteomes" id="UP000237347"/>
    </source>
</evidence>
<accession>A0AAW0J0C8</accession>
<name>A0AAW0J0C8_QUESU</name>
<dbReference type="EMBL" id="PKMF04000748">
    <property type="protein sequence ID" value="KAK7820233.1"/>
    <property type="molecule type" value="Genomic_DNA"/>
</dbReference>
<dbReference type="GO" id="GO:0008061">
    <property type="term" value="F:chitin binding"/>
    <property type="evidence" value="ECO:0007669"/>
    <property type="project" value="UniProtKB-KW"/>
</dbReference>
<keyword evidence="4" id="KW-1185">Reference proteome</keyword>
<dbReference type="SUPFAM" id="SSF53955">
    <property type="entry name" value="Lysozyme-like"/>
    <property type="match status" value="1"/>
</dbReference>
<dbReference type="AlphaFoldDB" id="A0AAW0J0C8"/>
<reference evidence="3 4" key="1">
    <citation type="journal article" date="2018" name="Sci. Data">
        <title>The draft genome sequence of cork oak.</title>
        <authorList>
            <person name="Ramos A.M."/>
            <person name="Usie A."/>
            <person name="Barbosa P."/>
            <person name="Barros P.M."/>
            <person name="Capote T."/>
            <person name="Chaves I."/>
            <person name="Simoes F."/>
            <person name="Abreu I."/>
            <person name="Carrasquinho I."/>
            <person name="Faro C."/>
            <person name="Guimaraes J.B."/>
            <person name="Mendonca D."/>
            <person name="Nobrega F."/>
            <person name="Rodrigues L."/>
            <person name="Saibo N.J.M."/>
            <person name="Varela M.C."/>
            <person name="Egas C."/>
            <person name="Matos J."/>
            <person name="Miguel C.M."/>
            <person name="Oliveira M.M."/>
            <person name="Ricardo C.P."/>
            <person name="Goncalves S."/>
        </authorList>
    </citation>
    <scope>NUCLEOTIDE SEQUENCE [LARGE SCALE GENOMIC DNA]</scope>
    <source>
        <strain evidence="4">cv. HL8</strain>
    </source>
</reference>
<dbReference type="Pfam" id="PF00182">
    <property type="entry name" value="Glyco_hydro_19"/>
    <property type="match status" value="1"/>
</dbReference>
<gene>
    <name evidence="3" type="primary">CHI1_2</name>
    <name evidence="3" type="ORF">CFP56_039026</name>
</gene>
<dbReference type="InterPro" id="IPR023346">
    <property type="entry name" value="Lysozyme-like_dom_sf"/>
</dbReference>
<proteinExistence type="predicted"/>
<dbReference type="GO" id="GO:0004568">
    <property type="term" value="F:chitinase activity"/>
    <property type="evidence" value="ECO:0007669"/>
    <property type="project" value="InterPro"/>
</dbReference>
<dbReference type="GO" id="GO:0016998">
    <property type="term" value="P:cell wall macromolecule catabolic process"/>
    <property type="evidence" value="ECO:0007669"/>
    <property type="project" value="InterPro"/>
</dbReference>
<dbReference type="GO" id="GO:0006032">
    <property type="term" value="P:chitin catabolic process"/>
    <property type="evidence" value="ECO:0007669"/>
    <property type="project" value="InterPro"/>
</dbReference>
<sequence length="91" mass="10258">GWANHPVAHIHGDTALLQKNTNKPIVLQKILNALLANNIMTEDLYIQLTHRVPGYGLITNIFNGGLECGHGFDNRVVDRIGFYKRYCDLLE</sequence>
<evidence type="ECO:0000313" key="3">
    <source>
        <dbReference type="EMBL" id="KAK7820233.1"/>
    </source>
</evidence>
<dbReference type="Gene3D" id="1.10.530.10">
    <property type="match status" value="1"/>
</dbReference>
<evidence type="ECO:0000256" key="1">
    <source>
        <dbReference type="ARBA" id="ARBA00022669"/>
    </source>
</evidence>
<feature type="domain" description="Glycoside hydrolase family 19 catalytic" evidence="2">
    <location>
        <begin position="49"/>
        <end position="90"/>
    </location>
</feature>